<dbReference type="SUPFAM" id="SSF116842">
    <property type="entry name" value="XseB-like"/>
    <property type="match status" value="1"/>
</dbReference>
<dbReference type="GO" id="GO:0008855">
    <property type="term" value="F:exodeoxyribonuclease VII activity"/>
    <property type="evidence" value="ECO:0007669"/>
    <property type="project" value="UniProtKB-UniRule"/>
</dbReference>
<dbReference type="GO" id="GO:0009318">
    <property type="term" value="C:exodeoxyribonuclease VII complex"/>
    <property type="evidence" value="ECO:0007669"/>
    <property type="project" value="UniProtKB-UniRule"/>
</dbReference>
<gene>
    <name evidence="6 7" type="primary">xseB</name>
    <name evidence="7" type="ORF">H8705_01225</name>
</gene>
<accession>A0A926IGF9</accession>
<proteinExistence type="inferred from homology"/>
<comment type="catalytic activity">
    <reaction evidence="6">
        <text>Exonucleolytic cleavage in either 5'- to 3'- or 3'- to 5'-direction to yield nucleoside 5'-phosphates.</text>
        <dbReference type="EC" id="3.1.11.6"/>
    </reaction>
</comment>
<evidence type="ECO:0000256" key="4">
    <source>
        <dbReference type="ARBA" id="ARBA00022801"/>
    </source>
</evidence>
<dbReference type="Proteomes" id="UP000623678">
    <property type="component" value="Unassembled WGS sequence"/>
</dbReference>
<dbReference type="GO" id="GO:0006308">
    <property type="term" value="P:DNA catabolic process"/>
    <property type="evidence" value="ECO:0007669"/>
    <property type="project" value="UniProtKB-UniRule"/>
</dbReference>
<comment type="subunit">
    <text evidence="6">Heterooligomer composed of large and small subunits.</text>
</comment>
<keyword evidence="2 6" id="KW-0963">Cytoplasm</keyword>
<reference evidence="7" key="1">
    <citation type="submission" date="2020-08" db="EMBL/GenBank/DDBJ databases">
        <title>Genome public.</title>
        <authorList>
            <person name="Liu C."/>
            <person name="Sun Q."/>
        </authorList>
    </citation>
    <scope>NUCLEOTIDE SEQUENCE</scope>
    <source>
        <strain evidence="7">NSJ-64</strain>
    </source>
</reference>
<comment type="function">
    <text evidence="6">Bidirectionally degrades single-stranded DNA into large acid-insoluble oligonucleotides, which are then degraded further into small acid-soluble oligonucleotides.</text>
</comment>
<dbReference type="InterPro" id="IPR037004">
    <property type="entry name" value="Exonuc_VII_ssu_sf"/>
</dbReference>
<comment type="subcellular location">
    <subcellularLocation>
        <location evidence="6">Cytoplasm</location>
    </subcellularLocation>
</comment>
<evidence type="ECO:0000256" key="5">
    <source>
        <dbReference type="ARBA" id="ARBA00022839"/>
    </source>
</evidence>
<evidence type="ECO:0000313" key="8">
    <source>
        <dbReference type="Proteomes" id="UP000623678"/>
    </source>
</evidence>
<evidence type="ECO:0000313" key="7">
    <source>
        <dbReference type="EMBL" id="MBC8584206.1"/>
    </source>
</evidence>
<keyword evidence="4 6" id="KW-0378">Hydrolase</keyword>
<dbReference type="Gene3D" id="1.10.287.1040">
    <property type="entry name" value="Exonuclease VII, small subunit"/>
    <property type="match status" value="1"/>
</dbReference>
<name>A0A926IGF9_9FIRM</name>
<dbReference type="HAMAP" id="MF_00337">
    <property type="entry name" value="Exonuc_7_S"/>
    <property type="match status" value="1"/>
</dbReference>
<sequence length="66" mass="7499">MKQQTLETAIQRLEEITAQMNDSELTVDQSITLYTEAVKLIEFSEKKLADAKLKVEKLSVGVQNEE</sequence>
<organism evidence="7 8">
    <name type="scientific">Youxingia wuxianensis</name>
    <dbReference type="NCBI Taxonomy" id="2763678"/>
    <lineage>
        <taxon>Bacteria</taxon>
        <taxon>Bacillati</taxon>
        <taxon>Bacillota</taxon>
        <taxon>Clostridia</taxon>
        <taxon>Eubacteriales</taxon>
        <taxon>Oscillospiraceae</taxon>
        <taxon>Youxingia</taxon>
    </lineage>
</organism>
<dbReference type="GO" id="GO:0005737">
    <property type="term" value="C:cytoplasm"/>
    <property type="evidence" value="ECO:0007669"/>
    <property type="project" value="UniProtKB-SubCell"/>
</dbReference>
<evidence type="ECO:0000256" key="2">
    <source>
        <dbReference type="ARBA" id="ARBA00022490"/>
    </source>
</evidence>
<evidence type="ECO:0000256" key="6">
    <source>
        <dbReference type="HAMAP-Rule" id="MF_00337"/>
    </source>
</evidence>
<keyword evidence="3 6" id="KW-0540">Nuclease</keyword>
<dbReference type="AlphaFoldDB" id="A0A926IGF9"/>
<comment type="caution">
    <text evidence="7">The sequence shown here is derived from an EMBL/GenBank/DDBJ whole genome shotgun (WGS) entry which is preliminary data.</text>
</comment>
<comment type="similarity">
    <text evidence="1 6">Belongs to the XseB family.</text>
</comment>
<dbReference type="Pfam" id="PF02609">
    <property type="entry name" value="Exonuc_VII_S"/>
    <property type="match status" value="1"/>
</dbReference>
<keyword evidence="5 6" id="KW-0269">Exonuclease</keyword>
<dbReference type="RefSeq" id="WP_262394057.1">
    <property type="nucleotide sequence ID" value="NZ_JACRTD010000001.1"/>
</dbReference>
<evidence type="ECO:0000256" key="1">
    <source>
        <dbReference type="ARBA" id="ARBA00009998"/>
    </source>
</evidence>
<dbReference type="EMBL" id="JACRTD010000001">
    <property type="protein sequence ID" value="MBC8584206.1"/>
    <property type="molecule type" value="Genomic_DNA"/>
</dbReference>
<keyword evidence="8" id="KW-1185">Reference proteome</keyword>
<protein>
    <recommendedName>
        <fullName evidence="6">Exodeoxyribonuclease 7 small subunit</fullName>
        <ecNumber evidence="6">3.1.11.6</ecNumber>
    </recommendedName>
    <alternativeName>
        <fullName evidence="6">Exodeoxyribonuclease VII small subunit</fullName>
        <shortName evidence="6">Exonuclease VII small subunit</shortName>
    </alternativeName>
</protein>
<evidence type="ECO:0000256" key="3">
    <source>
        <dbReference type="ARBA" id="ARBA00022722"/>
    </source>
</evidence>
<dbReference type="InterPro" id="IPR003761">
    <property type="entry name" value="Exonuc_VII_S"/>
</dbReference>
<dbReference type="EC" id="3.1.11.6" evidence="6"/>
<dbReference type="NCBIfam" id="TIGR01280">
    <property type="entry name" value="xseB"/>
    <property type="match status" value="1"/>
</dbReference>